<evidence type="ECO:0000313" key="5">
    <source>
        <dbReference type="Proteomes" id="UP000066124"/>
    </source>
</evidence>
<feature type="transmembrane region" description="Helical" evidence="2">
    <location>
        <begin position="148"/>
        <end position="164"/>
    </location>
</feature>
<dbReference type="InterPro" id="IPR038765">
    <property type="entry name" value="Papain-like_cys_pep_sf"/>
</dbReference>
<reference evidence="5" key="1">
    <citation type="journal article" date="2015" name="J. Biotechnol.">
        <title>Complete genome sequence of Haloferax gibbonsii strain ARA6, a potential producer of polyhydroxyalkanoates and halocins isolated from Araruama, Rio de Janeiro, Brasil.</title>
        <authorList>
            <person name="Pinto L.H."/>
            <person name="D'Alincourt Carvalho-Assef A.P."/>
            <person name="Vieira R.P."/>
            <person name="Clementino M.M."/>
            <person name="Albano R.M."/>
        </authorList>
    </citation>
    <scope>NUCLEOTIDE SEQUENCE [LARGE SCALE GENOMIC DNA]</scope>
    <source>
        <strain evidence="5">ARA6</strain>
    </source>
</reference>
<dbReference type="EMBL" id="CP011947">
    <property type="protein sequence ID" value="AKU07959.1"/>
    <property type="molecule type" value="Genomic_DNA"/>
</dbReference>
<dbReference type="SUPFAM" id="SSF54001">
    <property type="entry name" value="Cysteine proteinases"/>
    <property type="match status" value="1"/>
</dbReference>
<feature type="domain" description="Transglutaminase-like" evidence="3">
    <location>
        <begin position="469"/>
        <end position="539"/>
    </location>
</feature>
<feature type="transmembrane region" description="Helical" evidence="2">
    <location>
        <begin position="41"/>
        <end position="59"/>
    </location>
</feature>
<dbReference type="PATRIC" id="fig|35746.4.peg.2013"/>
<keyword evidence="2" id="KW-1133">Transmembrane helix</keyword>
<dbReference type="Gene3D" id="3.10.620.30">
    <property type="match status" value="1"/>
</dbReference>
<feature type="transmembrane region" description="Helical" evidence="2">
    <location>
        <begin position="192"/>
        <end position="210"/>
    </location>
</feature>
<feature type="transmembrane region" description="Helical" evidence="2">
    <location>
        <begin position="222"/>
        <end position="243"/>
    </location>
</feature>
<evidence type="ECO:0000256" key="2">
    <source>
        <dbReference type="SAM" id="Phobius"/>
    </source>
</evidence>
<dbReference type="PANTHER" id="PTHR42736:SF1">
    <property type="entry name" value="PROTEIN-GLUTAMINE GAMMA-GLUTAMYLTRANSFERASE"/>
    <property type="match status" value="1"/>
</dbReference>
<protein>
    <submittedName>
        <fullName evidence="4">Transglutaminase</fullName>
    </submittedName>
</protein>
<feature type="compositionally biased region" description="Low complexity" evidence="1">
    <location>
        <begin position="564"/>
        <end position="597"/>
    </location>
</feature>
<feature type="transmembrane region" description="Helical" evidence="2">
    <location>
        <begin position="95"/>
        <end position="114"/>
    </location>
</feature>
<evidence type="ECO:0000259" key="3">
    <source>
        <dbReference type="SMART" id="SM00460"/>
    </source>
</evidence>
<sequence>MSTDTNRRGSDSSRSAASASASATGSASSATNTVFGVPADLLATAASLVLIGAFLAVVYDITNVVGRRDQFVLLAAGTLALATVVGWTLRPRYALGLAALIAAGGFAAYFLALPESQVALLSPERLLADTFALLSGLSALRLLSADVWALAVTPGPVFLAWYLAVRGRIAPAVAVAGSGLGLFVLTTDATGTLTLLGVGAGMAAVGFDGIDRFGSAGGQLDVLTIVLAAMVVLSATVTVLPGAGGSPVIPDEGVAEQPTVEASLVSADDRISIVGSISLSPQVRFEVQSTSPDYWQTATFDRYTGDGWVRTGDTRDYEGGRLAGPEGPSRLVRQTVTPATPLDSMPAAWRPVAVSGDIENETLVTQQGNLRPDRAVEIGETYNVTSAVPQYTAASLRRTGTDYPDEIRERYLALPDSTSDRVRDRAAEITGDAETPYDKAVAVEEWLEANKEYSLRVSRPDGDIAESFLFEMDAGYCTYYASTMVVLLRSEGVPARFVTGYTTGERVDGDRYVVRGLDSHAWVEVYFEDTGWVRFDPTPAGPRQDAESTTLSDARNEGRLGVDTNETNAESNETEQPTTTANDTETPTENGTETNSTPVDSSAPGPNIDERLGITPTGDGATEGDEDDGLVPEMPSRETIFVGLVGLLGVVAGVRRTRLPAHLRFATAAYQRRTDSPADDVFRAYDRLELALERDYRPRRPGETVRAYLDSLSRVGVDERTRQVGRLYERAKYGDGVTRADADEAVAAANAVVRARLPLVRRWAD</sequence>
<organism evidence="4 5">
    <name type="scientific">Haloferax gibbonsii</name>
    <dbReference type="NCBI Taxonomy" id="35746"/>
    <lineage>
        <taxon>Archaea</taxon>
        <taxon>Methanobacteriati</taxon>
        <taxon>Methanobacteriota</taxon>
        <taxon>Stenosarchaea group</taxon>
        <taxon>Halobacteria</taxon>
        <taxon>Halobacteriales</taxon>
        <taxon>Haloferacaceae</taxon>
        <taxon>Haloferax</taxon>
    </lineage>
</organism>
<dbReference type="InterPro" id="IPR002931">
    <property type="entry name" value="Transglutaminase-like"/>
</dbReference>
<dbReference type="InterPro" id="IPR052901">
    <property type="entry name" value="Bact_TGase-like"/>
</dbReference>
<dbReference type="Pfam" id="PF01841">
    <property type="entry name" value="Transglut_core"/>
    <property type="match status" value="1"/>
</dbReference>
<keyword evidence="2" id="KW-0812">Transmembrane</keyword>
<dbReference type="PANTHER" id="PTHR42736">
    <property type="entry name" value="PROTEIN-GLUTAMINE GAMMA-GLUTAMYLTRANSFERASE"/>
    <property type="match status" value="1"/>
</dbReference>
<evidence type="ECO:0000256" key="1">
    <source>
        <dbReference type="SAM" id="MobiDB-lite"/>
    </source>
</evidence>
<dbReference type="Pfam" id="PF13559">
    <property type="entry name" value="DUF4129"/>
    <property type="match status" value="1"/>
</dbReference>
<name>A0A0K1IU54_HALGI</name>
<dbReference type="AlphaFoldDB" id="A0A0K1IU54"/>
<dbReference type="KEGG" id="hgi:ABY42_09475"/>
<feature type="region of interest" description="Disordered" evidence="1">
    <location>
        <begin position="533"/>
        <end position="633"/>
    </location>
</feature>
<accession>A0A0K1IU54</accession>
<feature type="transmembrane region" description="Helical" evidence="2">
    <location>
        <begin position="71"/>
        <end position="89"/>
    </location>
</feature>
<dbReference type="Proteomes" id="UP000066124">
    <property type="component" value="Chromosome"/>
</dbReference>
<gene>
    <name evidence="4" type="ORF">ABY42_09475</name>
</gene>
<feature type="transmembrane region" description="Helical" evidence="2">
    <location>
        <begin position="169"/>
        <end position="186"/>
    </location>
</feature>
<dbReference type="RefSeq" id="WP_050459300.1">
    <property type="nucleotide sequence ID" value="NZ_CP011947.1"/>
</dbReference>
<evidence type="ECO:0000313" key="4">
    <source>
        <dbReference type="EMBL" id="AKU07959.1"/>
    </source>
</evidence>
<dbReference type="GeneID" id="25246188"/>
<dbReference type="SMART" id="SM00460">
    <property type="entry name" value="TGc"/>
    <property type="match status" value="1"/>
</dbReference>
<proteinExistence type="predicted"/>
<dbReference type="InterPro" id="IPR025403">
    <property type="entry name" value="TgpA-like_C"/>
</dbReference>
<keyword evidence="2" id="KW-0472">Membrane</keyword>